<reference evidence="2" key="1">
    <citation type="submission" date="2022-10" db="EMBL/GenBank/DDBJ databases">
        <title>Completed Genome Sequence of two octocoral isolated bacterium, Endozoicomonas euniceicola EF212T and Endozoicomonas gorgoniicola PS125T.</title>
        <authorList>
            <person name="Chiou Y.-J."/>
            <person name="Chen Y.-H."/>
        </authorList>
    </citation>
    <scope>NUCLEOTIDE SEQUENCE</scope>
    <source>
        <strain evidence="2">EF212</strain>
    </source>
</reference>
<dbReference type="InterPro" id="IPR050486">
    <property type="entry name" value="Mannose-1P_guanyltransferase"/>
</dbReference>
<evidence type="ECO:0000313" key="2">
    <source>
        <dbReference type="EMBL" id="UYM14940.1"/>
    </source>
</evidence>
<protein>
    <submittedName>
        <fullName evidence="2">Nucleotidyltransferase family protein</fullName>
    </submittedName>
</protein>
<proteinExistence type="predicted"/>
<dbReference type="InterPro" id="IPR054790">
    <property type="entry name" value="MurU"/>
</dbReference>
<name>A0ABY6GQH2_9GAMM</name>
<dbReference type="RefSeq" id="WP_262596694.1">
    <property type="nucleotide sequence ID" value="NZ_CP103300.1"/>
</dbReference>
<keyword evidence="3" id="KW-1185">Reference proteome</keyword>
<gene>
    <name evidence="2" type="ORF">NX720_18905</name>
</gene>
<dbReference type="InterPro" id="IPR029044">
    <property type="entry name" value="Nucleotide-diphossugar_trans"/>
</dbReference>
<dbReference type="SUPFAM" id="SSF53448">
    <property type="entry name" value="Nucleotide-diphospho-sugar transferases"/>
    <property type="match status" value="1"/>
</dbReference>
<accession>A0ABY6GQH2</accession>
<dbReference type="NCBIfam" id="NF045761">
    <property type="entry name" value="NAMPUrTaseMurU"/>
    <property type="match status" value="1"/>
</dbReference>
<dbReference type="CDD" id="cd06422">
    <property type="entry name" value="NTP_transferase_like_1"/>
    <property type="match status" value="1"/>
</dbReference>
<sequence>MKVMILAAGLGKRLRPLTLNKPKPLVEVAGKSLIIHHIEQLAAAGFNDIVINHSWHGEQIVNALGNGSRWGVNIAYSEEPEPLETAGGIIQALPLLKDGQSEDNQPFLVVNGDVFTDYPFDLVPDSIDGQAHLIMVNNPDFRKTGDFALQQGRVQEQGEQWLTYSGISVLTPELFADTPTGVQALAPVLKQAIADGEVTGEHFQGLWTDVGTVERLNDLEQYLAGGSSGSIC</sequence>
<evidence type="ECO:0000313" key="3">
    <source>
        <dbReference type="Proteomes" id="UP001163255"/>
    </source>
</evidence>
<dbReference type="Gene3D" id="3.90.550.10">
    <property type="entry name" value="Spore Coat Polysaccharide Biosynthesis Protein SpsA, Chain A"/>
    <property type="match status" value="1"/>
</dbReference>
<dbReference type="Pfam" id="PF00483">
    <property type="entry name" value="NTP_transferase"/>
    <property type="match status" value="1"/>
</dbReference>
<dbReference type="Proteomes" id="UP001163255">
    <property type="component" value="Chromosome"/>
</dbReference>
<dbReference type="InterPro" id="IPR005835">
    <property type="entry name" value="NTP_transferase_dom"/>
</dbReference>
<feature type="domain" description="Nucleotidyl transferase" evidence="1">
    <location>
        <begin position="2"/>
        <end position="121"/>
    </location>
</feature>
<evidence type="ECO:0000259" key="1">
    <source>
        <dbReference type="Pfam" id="PF00483"/>
    </source>
</evidence>
<dbReference type="EMBL" id="CP103300">
    <property type="protein sequence ID" value="UYM14940.1"/>
    <property type="molecule type" value="Genomic_DNA"/>
</dbReference>
<organism evidence="2 3">
    <name type="scientific">Endozoicomonas euniceicola</name>
    <dbReference type="NCBI Taxonomy" id="1234143"/>
    <lineage>
        <taxon>Bacteria</taxon>
        <taxon>Pseudomonadati</taxon>
        <taxon>Pseudomonadota</taxon>
        <taxon>Gammaproteobacteria</taxon>
        <taxon>Oceanospirillales</taxon>
        <taxon>Endozoicomonadaceae</taxon>
        <taxon>Endozoicomonas</taxon>
    </lineage>
</organism>
<dbReference type="PANTHER" id="PTHR22572">
    <property type="entry name" value="SUGAR-1-PHOSPHATE GUANYL TRANSFERASE"/>
    <property type="match status" value="1"/>
</dbReference>